<gene>
    <name evidence="2" type="ORF">DAPK24_019700</name>
</gene>
<reference evidence="2 3" key="1">
    <citation type="journal article" date="2023" name="Elife">
        <title>Identification of key yeast species and microbe-microbe interactions impacting larval growth of Drosophila in the wild.</title>
        <authorList>
            <person name="Mure A."/>
            <person name="Sugiura Y."/>
            <person name="Maeda R."/>
            <person name="Honda K."/>
            <person name="Sakurai N."/>
            <person name="Takahashi Y."/>
            <person name="Watada M."/>
            <person name="Katoh T."/>
            <person name="Gotoh A."/>
            <person name="Gotoh Y."/>
            <person name="Taniguchi I."/>
            <person name="Nakamura K."/>
            <person name="Hayashi T."/>
            <person name="Katayama T."/>
            <person name="Uemura T."/>
            <person name="Hattori Y."/>
        </authorList>
    </citation>
    <scope>NUCLEOTIDE SEQUENCE [LARGE SCALE GENOMIC DNA]</scope>
    <source>
        <strain evidence="2 3">PK-24</strain>
    </source>
</reference>
<feature type="compositionally biased region" description="Polar residues" evidence="1">
    <location>
        <begin position="19"/>
        <end position="49"/>
    </location>
</feature>
<proteinExistence type="predicted"/>
<sequence length="82" mass="9288">MESLSSDDSMDFLSDADSNDFNDPSEASQRQMYRTSLTPSLNLNSADNNVNDEVLSDNFIRLIRALKLKTDKLCGKWKNINL</sequence>
<evidence type="ECO:0000313" key="3">
    <source>
        <dbReference type="Proteomes" id="UP001378960"/>
    </source>
</evidence>
<name>A0AAV5R2B7_PICKL</name>
<keyword evidence="3" id="KW-1185">Reference proteome</keyword>
<evidence type="ECO:0000313" key="2">
    <source>
        <dbReference type="EMBL" id="GMM45395.1"/>
    </source>
</evidence>
<evidence type="ECO:0000256" key="1">
    <source>
        <dbReference type="SAM" id="MobiDB-lite"/>
    </source>
</evidence>
<protein>
    <submittedName>
        <fullName evidence="2">Uncharacterized protein</fullName>
    </submittedName>
</protein>
<organism evidence="2 3">
    <name type="scientific">Pichia kluyveri</name>
    <name type="common">Yeast</name>
    <dbReference type="NCBI Taxonomy" id="36015"/>
    <lineage>
        <taxon>Eukaryota</taxon>
        <taxon>Fungi</taxon>
        <taxon>Dikarya</taxon>
        <taxon>Ascomycota</taxon>
        <taxon>Saccharomycotina</taxon>
        <taxon>Pichiomycetes</taxon>
        <taxon>Pichiales</taxon>
        <taxon>Pichiaceae</taxon>
        <taxon>Pichia</taxon>
    </lineage>
</organism>
<dbReference type="Proteomes" id="UP001378960">
    <property type="component" value="Unassembled WGS sequence"/>
</dbReference>
<feature type="compositionally biased region" description="Low complexity" evidence="1">
    <location>
        <begin position="1"/>
        <end position="16"/>
    </location>
</feature>
<dbReference type="AlphaFoldDB" id="A0AAV5R2B7"/>
<feature type="region of interest" description="Disordered" evidence="1">
    <location>
        <begin position="1"/>
        <end position="49"/>
    </location>
</feature>
<accession>A0AAV5R2B7</accession>
<dbReference type="EMBL" id="BTGB01000002">
    <property type="protein sequence ID" value="GMM45395.1"/>
    <property type="molecule type" value="Genomic_DNA"/>
</dbReference>
<comment type="caution">
    <text evidence="2">The sequence shown here is derived from an EMBL/GenBank/DDBJ whole genome shotgun (WGS) entry which is preliminary data.</text>
</comment>